<dbReference type="EMBL" id="JZWI01000027">
    <property type="protein sequence ID" value="KLN54028.1"/>
    <property type="molecule type" value="Genomic_DNA"/>
</dbReference>
<dbReference type="RefSeq" id="WP_047786293.1">
    <property type="nucleotide sequence ID" value="NZ_JZWI01000027.1"/>
</dbReference>
<dbReference type="PATRIC" id="fig|34073.19.peg.4899"/>
<evidence type="ECO:0000313" key="2">
    <source>
        <dbReference type="EMBL" id="KLN54028.1"/>
    </source>
</evidence>
<proteinExistence type="predicted"/>
<sequence>MTYADAPSADPRCAALVRQLSAAFNAAAQVLAAAGGRPLRACLALEHWHANALTAAIEQRYPAMAEQRVAVPDRHFKHREDDAPCLVPLPEDWTTPSTDPAVVGLIANDLPEWLTQAWLHAEQRQMRQPLCGVLFSEASPVAIADHWAGLGDQTSPADGSARLFRYQDARVMQRAWPLLSDAQRQAWLGPVRQWWALEQPWGPWSFADLVQQDVTATSREPEWFRAFVRPDNAEALSSSAAGRLSFELAQWHAAHSAPAGHRVWARLAGNDVPPDRQPDGAAMSRILALGQSLGLNDDNLEDFVAVTWRAHASADIGRDGFWQSAREADLLARILGALRQQPEARFGTLYAEAQPSER</sequence>
<evidence type="ECO:0000259" key="1">
    <source>
        <dbReference type="Pfam" id="PF13503"/>
    </source>
</evidence>
<gene>
    <name evidence="2" type="ORF">VPARA_47900</name>
</gene>
<evidence type="ECO:0000313" key="3">
    <source>
        <dbReference type="Proteomes" id="UP000035170"/>
    </source>
</evidence>
<feature type="domain" description="DUF4123" evidence="1">
    <location>
        <begin position="73"/>
        <end position="186"/>
    </location>
</feature>
<dbReference type="InterPro" id="IPR025391">
    <property type="entry name" value="DUF4123"/>
</dbReference>
<dbReference type="Pfam" id="PF13503">
    <property type="entry name" value="DUF4123"/>
    <property type="match status" value="1"/>
</dbReference>
<dbReference type="AlphaFoldDB" id="A0A0H2LUX4"/>
<protein>
    <recommendedName>
        <fullName evidence="1">DUF4123 domain-containing protein</fullName>
    </recommendedName>
</protein>
<keyword evidence="3" id="KW-1185">Reference proteome</keyword>
<organism evidence="2 3">
    <name type="scientific">Variovorax paradoxus</name>
    <dbReference type="NCBI Taxonomy" id="34073"/>
    <lineage>
        <taxon>Bacteria</taxon>
        <taxon>Pseudomonadati</taxon>
        <taxon>Pseudomonadota</taxon>
        <taxon>Betaproteobacteria</taxon>
        <taxon>Burkholderiales</taxon>
        <taxon>Comamonadaceae</taxon>
        <taxon>Variovorax</taxon>
    </lineage>
</organism>
<dbReference type="Proteomes" id="UP000035170">
    <property type="component" value="Unassembled WGS sequence"/>
</dbReference>
<comment type="caution">
    <text evidence="2">The sequence shown here is derived from an EMBL/GenBank/DDBJ whole genome shotgun (WGS) entry which is preliminary data.</text>
</comment>
<accession>A0A0H2LUX4</accession>
<reference evidence="2 3" key="1">
    <citation type="submission" date="2015-03" db="EMBL/GenBank/DDBJ databases">
        <title>Genome sequence of Variovorax paradoxus TBEA6.</title>
        <authorList>
            <person name="Poehlein A."/>
            <person name="Schuldes J."/>
            <person name="Wuebbeler J.H."/>
            <person name="Hiessl S."/>
            <person name="Steinbuechel A."/>
            <person name="Daniel R."/>
        </authorList>
    </citation>
    <scope>NUCLEOTIDE SEQUENCE [LARGE SCALE GENOMIC DNA]</scope>
    <source>
        <strain evidence="2 3">TBEA6</strain>
    </source>
</reference>
<name>A0A0H2LUX4_VARPD</name>